<keyword evidence="2" id="KW-0677">Repeat</keyword>
<evidence type="ECO:0000313" key="5">
    <source>
        <dbReference type="Proteomes" id="UP001567538"/>
    </source>
</evidence>
<name>A0ABD1H1V1_SALDI</name>
<feature type="domain" description="SMP" evidence="3">
    <location>
        <begin position="195"/>
        <end position="253"/>
    </location>
</feature>
<proteinExistence type="inferred from homology"/>
<dbReference type="Pfam" id="PF04927">
    <property type="entry name" value="SMP"/>
    <property type="match status" value="3"/>
</dbReference>
<dbReference type="InterPro" id="IPR007011">
    <property type="entry name" value="LEA_SMP_dom"/>
</dbReference>
<protein>
    <submittedName>
        <fullName evidence="4">Late embryogenesis abundant protein D-34-like</fullName>
    </submittedName>
</protein>
<keyword evidence="5" id="KW-1185">Reference proteome</keyword>
<comment type="similarity">
    <text evidence="1">Belongs to the LEA type SMP family.</text>
</comment>
<dbReference type="AlphaFoldDB" id="A0ABD1H1V1"/>
<dbReference type="PANTHER" id="PTHR31174">
    <property type="entry name" value="SEED MATURATION FAMILY PROTEIN"/>
    <property type="match status" value="1"/>
</dbReference>
<dbReference type="InterPro" id="IPR042971">
    <property type="entry name" value="LEA_SMP"/>
</dbReference>
<dbReference type="Proteomes" id="UP001567538">
    <property type="component" value="Unassembled WGS sequence"/>
</dbReference>
<evidence type="ECO:0000256" key="1">
    <source>
        <dbReference type="ARBA" id="ARBA00010733"/>
    </source>
</evidence>
<gene>
    <name evidence="4" type="ORF">AAHA92_18183</name>
</gene>
<feature type="domain" description="SMP" evidence="3">
    <location>
        <begin position="13"/>
        <end position="67"/>
    </location>
</feature>
<reference evidence="4 5" key="1">
    <citation type="submission" date="2024-06" db="EMBL/GenBank/DDBJ databases">
        <title>A chromosome level genome sequence of Diviner's sage (Salvia divinorum).</title>
        <authorList>
            <person name="Ford S.A."/>
            <person name="Ro D.-K."/>
            <person name="Ness R.W."/>
            <person name="Phillips M.A."/>
        </authorList>
    </citation>
    <scope>NUCLEOTIDE SEQUENCE [LARGE SCALE GENOMIC DNA]</scope>
    <source>
        <strain evidence="4">SAF-2024a</strain>
        <tissue evidence="4">Leaf</tissue>
    </source>
</reference>
<evidence type="ECO:0000256" key="2">
    <source>
        <dbReference type="ARBA" id="ARBA00022737"/>
    </source>
</evidence>
<evidence type="ECO:0000313" key="4">
    <source>
        <dbReference type="EMBL" id="KAL1550184.1"/>
    </source>
</evidence>
<accession>A0ABD1H1V1</accession>
<evidence type="ECO:0000259" key="3">
    <source>
        <dbReference type="Pfam" id="PF04927"/>
    </source>
</evidence>
<comment type="caution">
    <text evidence="4">The sequence shown here is derived from an EMBL/GenBank/DDBJ whole genome shotgun (WGS) entry which is preliminary data.</text>
</comment>
<feature type="domain" description="SMP" evidence="3">
    <location>
        <begin position="130"/>
        <end position="187"/>
    </location>
</feature>
<dbReference type="PANTHER" id="PTHR31174:SF31">
    <property type="entry name" value="LATE EMBRYOGENESIS ABUNDANT PROTEIN 3"/>
    <property type="match status" value="1"/>
</dbReference>
<organism evidence="4 5">
    <name type="scientific">Salvia divinorum</name>
    <name type="common">Maria pastora</name>
    <name type="synonym">Diviner's sage</name>
    <dbReference type="NCBI Taxonomy" id="28513"/>
    <lineage>
        <taxon>Eukaryota</taxon>
        <taxon>Viridiplantae</taxon>
        <taxon>Streptophyta</taxon>
        <taxon>Embryophyta</taxon>
        <taxon>Tracheophyta</taxon>
        <taxon>Spermatophyta</taxon>
        <taxon>Magnoliopsida</taxon>
        <taxon>eudicotyledons</taxon>
        <taxon>Gunneridae</taxon>
        <taxon>Pentapetalae</taxon>
        <taxon>asterids</taxon>
        <taxon>lamiids</taxon>
        <taxon>Lamiales</taxon>
        <taxon>Lamiaceae</taxon>
        <taxon>Nepetoideae</taxon>
        <taxon>Mentheae</taxon>
        <taxon>Salviinae</taxon>
        <taxon>Salvia</taxon>
        <taxon>Salvia subgen. Calosphace</taxon>
    </lineage>
</organism>
<sequence>MSQEQPQRSPEPVKYGDVFNVSGQLASQPISPQDAATLQAAETAVYGQIIKGGPAAVLQSAADFNERSGVVGHDDITGAVRDRGVTVAEANIGGYRVVTEAVGGQVVGQYGLPVDMQIDQSKSTSVGDAVTIGEALEATALSAGNKPVDKSDVAAIQAAEVRATGLGHIVPGGVGAEAQSTAAYNMQTTRDEDKTTLADVLTDASEKLVGDKPVTREDAEGVIHAEVRNKDDLSTNPGGVAAVVAAAARLNQK</sequence>
<dbReference type="EMBL" id="JBEAFC010000007">
    <property type="protein sequence ID" value="KAL1550184.1"/>
    <property type="molecule type" value="Genomic_DNA"/>
</dbReference>